<dbReference type="Proteomes" id="UP001209540">
    <property type="component" value="Unassembled WGS sequence"/>
</dbReference>
<evidence type="ECO:0000313" key="6">
    <source>
        <dbReference type="Proteomes" id="UP001209540"/>
    </source>
</evidence>
<feature type="region of interest" description="Disordered" evidence="3">
    <location>
        <begin position="224"/>
        <end position="301"/>
    </location>
</feature>
<comment type="caution">
    <text evidence="5">The sequence shown here is derived from an EMBL/GenBank/DDBJ whole genome shotgun (WGS) entry which is preliminary data.</text>
</comment>
<evidence type="ECO:0000313" key="5">
    <source>
        <dbReference type="EMBL" id="KAI9251533.1"/>
    </source>
</evidence>
<gene>
    <name evidence="5" type="ORF">BDA99DRAFT_469318</name>
</gene>
<dbReference type="EMBL" id="JAIXMP010000030">
    <property type="protein sequence ID" value="KAI9251533.1"/>
    <property type="molecule type" value="Genomic_DNA"/>
</dbReference>
<reference evidence="5" key="2">
    <citation type="submission" date="2023-02" db="EMBL/GenBank/DDBJ databases">
        <authorList>
            <consortium name="DOE Joint Genome Institute"/>
            <person name="Mondo S.J."/>
            <person name="Chang Y."/>
            <person name="Wang Y."/>
            <person name="Ahrendt S."/>
            <person name="Andreopoulos W."/>
            <person name="Barry K."/>
            <person name="Beard J."/>
            <person name="Benny G.L."/>
            <person name="Blankenship S."/>
            <person name="Bonito G."/>
            <person name="Cuomo C."/>
            <person name="Desiro A."/>
            <person name="Gervers K.A."/>
            <person name="Hundley H."/>
            <person name="Kuo A."/>
            <person name="LaButti K."/>
            <person name="Lang B.F."/>
            <person name="Lipzen A."/>
            <person name="O'Donnell K."/>
            <person name="Pangilinan J."/>
            <person name="Reynolds N."/>
            <person name="Sandor L."/>
            <person name="Smith M.W."/>
            <person name="Tsang A."/>
            <person name="Grigoriev I.V."/>
            <person name="Stajich J.E."/>
            <person name="Spatafora J.W."/>
        </authorList>
    </citation>
    <scope>NUCLEOTIDE SEQUENCE</scope>
    <source>
        <strain evidence="5">RSA 2281</strain>
    </source>
</reference>
<dbReference type="InterPro" id="IPR045237">
    <property type="entry name" value="COPS7/eIF3m"/>
</dbReference>
<organism evidence="5 6">
    <name type="scientific">Phascolomyces articulosus</name>
    <dbReference type="NCBI Taxonomy" id="60185"/>
    <lineage>
        <taxon>Eukaryota</taxon>
        <taxon>Fungi</taxon>
        <taxon>Fungi incertae sedis</taxon>
        <taxon>Mucoromycota</taxon>
        <taxon>Mucoromycotina</taxon>
        <taxon>Mucoromycetes</taxon>
        <taxon>Mucorales</taxon>
        <taxon>Lichtheimiaceae</taxon>
        <taxon>Phascolomyces</taxon>
    </lineage>
</organism>
<dbReference type="PROSITE" id="PS50250">
    <property type="entry name" value="PCI"/>
    <property type="match status" value="1"/>
</dbReference>
<evidence type="ECO:0000259" key="4">
    <source>
        <dbReference type="PROSITE" id="PS50250"/>
    </source>
</evidence>
<evidence type="ECO:0000256" key="3">
    <source>
        <dbReference type="SAM" id="MobiDB-lite"/>
    </source>
</evidence>
<dbReference type="PANTHER" id="PTHR15350:SF5">
    <property type="entry name" value="COP9 SIGNALOSOME COMPLEX SUBUNIT 7"/>
    <property type="match status" value="1"/>
</dbReference>
<feature type="domain" description="PCI" evidence="4">
    <location>
        <begin position="1"/>
        <end position="162"/>
    </location>
</feature>
<evidence type="ECO:0000256" key="2">
    <source>
        <dbReference type="ARBA" id="ARBA00022790"/>
    </source>
</evidence>
<feature type="compositionally biased region" description="Basic residues" evidence="3">
    <location>
        <begin position="285"/>
        <end position="294"/>
    </location>
</feature>
<feature type="compositionally biased region" description="Gly residues" evidence="3">
    <location>
        <begin position="233"/>
        <end position="246"/>
    </location>
</feature>
<dbReference type="AlphaFoldDB" id="A0AAD5K1L2"/>
<dbReference type="SMART" id="SM00088">
    <property type="entry name" value="PINT"/>
    <property type="match status" value="1"/>
</dbReference>
<accession>A0AAD5K1L2</accession>
<protein>
    <recommendedName>
        <fullName evidence="4">PCI domain-containing protein</fullName>
    </recommendedName>
</protein>
<dbReference type="Pfam" id="PF01399">
    <property type="entry name" value="PCI"/>
    <property type="match status" value="1"/>
</dbReference>
<name>A0AAD5K1L2_9FUNG</name>
<keyword evidence="2" id="KW-0736">Signalosome</keyword>
<dbReference type="GO" id="GO:0008180">
    <property type="term" value="C:COP9 signalosome"/>
    <property type="evidence" value="ECO:0007669"/>
    <property type="project" value="UniProtKB-KW"/>
</dbReference>
<keyword evidence="6" id="KW-1185">Reference proteome</keyword>
<reference evidence="5" key="1">
    <citation type="journal article" date="2022" name="IScience">
        <title>Evolution of zygomycete secretomes and the origins of terrestrial fungal ecologies.</title>
        <authorList>
            <person name="Chang Y."/>
            <person name="Wang Y."/>
            <person name="Mondo S."/>
            <person name="Ahrendt S."/>
            <person name="Andreopoulos W."/>
            <person name="Barry K."/>
            <person name="Beard J."/>
            <person name="Benny G.L."/>
            <person name="Blankenship S."/>
            <person name="Bonito G."/>
            <person name="Cuomo C."/>
            <person name="Desiro A."/>
            <person name="Gervers K.A."/>
            <person name="Hundley H."/>
            <person name="Kuo A."/>
            <person name="LaButti K."/>
            <person name="Lang B.F."/>
            <person name="Lipzen A."/>
            <person name="O'Donnell K."/>
            <person name="Pangilinan J."/>
            <person name="Reynolds N."/>
            <person name="Sandor L."/>
            <person name="Smith M.E."/>
            <person name="Tsang A."/>
            <person name="Grigoriev I.V."/>
            <person name="Stajich J.E."/>
            <person name="Spatafora J.W."/>
        </authorList>
    </citation>
    <scope>NUCLEOTIDE SEQUENCE</scope>
    <source>
        <strain evidence="5">RSA 2281</strain>
    </source>
</reference>
<evidence type="ECO:0000256" key="1">
    <source>
        <dbReference type="ARBA" id="ARBA00008482"/>
    </source>
</evidence>
<proteinExistence type="inferred from homology"/>
<sequence>MNESNLTLSTGQKLQTFLLLSKSAKGMANSKLILDALSAPGVYVFSELAEAPNVVEASQSPQVAPYYALLKIFMYGTYKDYVAEQANLPALNDAQRTKLKHLSIVTLSESSRTLPYPLLQEYLDIPNVRTLEDLIIDAFYNGILVGKLDQRQQQLQVEYTMGRDVRPEQLEETMKALNGWSNNTKIVLEAIDNRIRAAHEMVAANQAEREDYDKRVELVRQHIRNKATSGAAGSSGSGGMGGGGGSSSSSSNNTNKMDMDDIDTAGIMRSREQGLNDPNNEQRSGRAKKSRGTKRFMVGRA</sequence>
<comment type="similarity">
    <text evidence="1">Belongs to the CSN7/EIF3M family. CSN7 subfamily.</text>
</comment>
<dbReference type="PANTHER" id="PTHR15350">
    <property type="entry name" value="COP9 SIGNALOSOME COMPLEX SUBUNIT 7/DENDRITIC CELL PROTEIN GA17"/>
    <property type="match status" value="1"/>
</dbReference>
<dbReference type="InterPro" id="IPR000717">
    <property type="entry name" value="PCI_dom"/>
</dbReference>
<dbReference type="Pfam" id="PF22061">
    <property type="entry name" value="CSN7_HB_subdom"/>
    <property type="match status" value="1"/>
</dbReference>